<dbReference type="PANTHER" id="PTHR31375">
    <property type="match status" value="1"/>
</dbReference>
<keyword evidence="4" id="KW-0964">Secreted</keyword>
<dbReference type="EMBL" id="CP039351">
    <property type="protein sequence ID" value="QCD99812.1"/>
    <property type="molecule type" value="Genomic_DNA"/>
</dbReference>
<keyword evidence="10" id="KW-1185">Reference proteome</keyword>
<accession>A0A4D6MED6</accession>
<evidence type="ECO:0000256" key="5">
    <source>
        <dbReference type="ARBA" id="ARBA00022801"/>
    </source>
</evidence>
<proteinExistence type="inferred from homology"/>
<keyword evidence="6 8" id="KW-0326">Glycosidase</keyword>
<evidence type="ECO:0000256" key="3">
    <source>
        <dbReference type="ARBA" id="ARBA00022512"/>
    </source>
</evidence>
<comment type="subcellular location">
    <subcellularLocation>
        <location evidence="1">Secreted</location>
        <location evidence="1">Cell wall</location>
    </subcellularLocation>
</comment>
<evidence type="ECO:0000256" key="8">
    <source>
        <dbReference type="RuleBase" id="RU361169"/>
    </source>
</evidence>
<comment type="similarity">
    <text evidence="2 8">Belongs to the glycosyl hydrolase 28 family.</text>
</comment>
<keyword evidence="7" id="KW-0961">Cell wall biogenesis/degradation</keyword>
<dbReference type="AlphaFoldDB" id="A0A4D6MED6"/>
<dbReference type="GO" id="GO:0004650">
    <property type="term" value="F:polygalacturonase activity"/>
    <property type="evidence" value="ECO:0007669"/>
    <property type="project" value="InterPro"/>
</dbReference>
<evidence type="ECO:0000256" key="2">
    <source>
        <dbReference type="ARBA" id="ARBA00008834"/>
    </source>
</evidence>
<sequence>MHHMNSPINHISVDMCNGLEFSHVNITAPMESPNTNGIDISGSSNVFVHSSTIQTGNDCIAINSGSSFVNNISDIFCGSSHGIRKHRVMRGRSYP</sequence>
<keyword evidence="5 8" id="KW-0378">Hydrolase</keyword>
<dbReference type="InterPro" id="IPR000743">
    <property type="entry name" value="Glyco_hydro_28"/>
</dbReference>
<dbReference type="InterPro" id="IPR012334">
    <property type="entry name" value="Pectin_lyas_fold"/>
</dbReference>
<evidence type="ECO:0000256" key="4">
    <source>
        <dbReference type="ARBA" id="ARBA00022525"/>
    </source>
</evidence>
<evidence type="ECO:0000256" key="1">
    <source>
        <dbReference type="ARBA" id="ARBA00004191"/>
    </source>
</evidence>
<dbReference type="InterPro" id="IPR011050">
    <property type="entry name" value="Pectin_lyase_fold/virulence"/>
</dbReference>
<dbReference type="Pfam" id="PF00295">
    <property type="entry name" value="Glyco_hydro_28"/>
    <property type="match status" value="1"/>
</dbReference>
<name>A0A4D6MED6_VIGUN</name>
<dbReference type="SUPFAM" id="SSF51126">
    <property type="entry name" value="Pectin lyase-like"/>
    <property type="match status" value="1"/>
</dbReference>
<evidence type="ECO:0000313" key="9">
    <source>
        <dbReference type="EMBL" id="QCD99812.1"/>
    </source>
</evidence>
<dbReference type="Gene3D" id="2.160.20.10">
    <property type="entry name" value="Single-stranded right-handed beta-helix, Pectin lyase-like"/>
    <property type="match status" value="1"/>
</dbReference>
<organism evidence="9 10">
    <name type="scientific">Vigna unguiculata</name>
    <name type="common">Cowpea</name>
    <dbReference type="NCBI Taxonomy" id="3917"/>
    <lineage>
        <taxon>Eukaryota</taxon>
        <taxon>Viridiplantae</taxon>
        <taxon>Streptophyta</taxon>
        <taxon>Embryophyta</taxon>
        <taxon>Tracheophyta</taxon>
        <taxon>Spermatophyta</taxon>
        <taxon>Magnoliopsida</taxon>
        <taxon>eudicotyledons</taxon>
        <taxon>Gunneridae</taxon>
        <taxon>Pentapetalae</taxon>
        <taxon>rosids</taxon>
        <taxon>fabids</taxon>
        <taxon>Fabales</taxon>
        <taxon>Fabaceae</taxon>
        <taxon>Papilionoideae</taxon>
        <taxon>50 kb inversion clade</taxon>
        <taxon>NPAAA clade</taxon>
        <taxon>indigoferoid/millettioid clade</taxon>
        <taxon>Phaseoleae</taxon>
        <taxon>Vigna</taxon>
    </lineage>
</organism>
<dbReference type="Proteomes" id="UP000501690">
    <property type="component" value="Linkage Group LG7"/>
</dbReference>
<protein>
    <submittedName>
        <fullName evidence="9">Polygalacturonase</fullName>
    </submittedName>
</protein>
<evidence type="ECO:0000256" key="6">
    <source>
        <dbReference type="ARBA" id="ARBA00023295"/>
    </source>
</evidence>
<dbReference type="GO" id="GO:0071555">
    <property type="term" value="P:cell wall organization"/>
    <property type="evidence" value="ECO:0007669"/>
    <property type="project" value="UniProtKB-KW"/>
</dbReference>
<evidence type="ECO:0000256" key="7">
    <source>
        <dbReference type="ARBA" id="ARBA00023316"/>
    </source>
</evidence>
<reference evidence="9 10" key="1">
    <citation type="submission" date="2019-04" db="EMBL/GenBank/DDBJ databases">
        <title>An improved genome assembly and genetic linkage map for asparagus bean, Vigna unguiculata ssp. sesquipedialis.</title>
        <authorList>
            <person name="Xia Q."/>
            <person name="Zhang R."/>
            <person name="Dong Y."/>
        </authorList>
    </citation>
    <scope>NUCLEOTIDE SEQUENCE [LARGE SCALE GENOMIC DNA]</scope>
    <source>
        <tissue evidence="9">Leaf</tissue>
    </source>
</reference>
<keyword evidence="3" id="KW-0134">Cell wall</keyword>
<evidence type="ECO:0000313" key="10">
    <source>
        <dbReference type="Proteomes" id="UP000501690"/>
    </source>
</evidence>
<dbReference type="GO" id="GO:0005975">
    <property type="term" value="P:carbohydrate metabolic process"/>
    <property type="evidence" value="ECO:0007669"/>
    <property type="project" value="InterPro"/>
</dbReference>
<gene>
    <name evidence="9" type="ORF">DEO72_LG7g1098</name>
</gene>